<dbReference type="EMBL" id="QUSK01000013">
    <property type="protein sequence ID" value="RGD76371.1"/>
    <property type="molecule type" value="Genomic_DNA"/>
</dbReference>
<evidence type="ECO:0000313" key="1">
    <source>
        <dbReference type="EMBL" id="RGD76371.1"/>
    </source>
</evidence>
<name>A0A3E3E461_9FIRM</name>
<sequence>MLKNQKEREDYLENDENWETVEEFSMFRFQRHKDQRIPLWRLQVYMPERKASSFVIRKEGWYPYMYGHQWILVSEDGFDRNITKTEAIALIKNI</sequence>
<protein>
    <submittedName>
        <fullName evidence="1">Uncharacterized protein</fullName>
    </submittedName>
</protein>
<reference evidence="1 2" key="1">
    <citation type="submission" date="2018-08" db="EMBL/GenBank/DDBJ databases">
        <title>A genome reference for cultivated species of the human gut microbiota.</title>
        <authorList>
            <person name="Zou Y."/>
            <person name="Xue W."/>
            <person name="Luo G."/>
        </authorList>
    </citation>
    <scope>NUCLEOTIDE SEQUENCE [LARGE SCALE GENOMIC DNA]</scope>
    <source>
        <strain evidence="1 2">TF08-11</strain>
    </source>
</reference>
<evidence type="ECO:0000313" key="2">
    <source>
        <dbReference type="Proteomes" id="UP000260721"/>
    </source>
</evidence>
<comment type="caution">
    <text evidence="1">The sequence shown here is derived from an EMBL/GenBank/DDBJ whole genome shotgun (WGS) entry which is preliminary data.</text>
</comment>
<organism evidence="1 2">
    <name type="scientific">Faecalicoccus pleomorphus</name>
    <dbReference type="NCBI Taxonomy" id="1323"/>
    <lineage>
        <taxon>Bacteria</taxon>
        <taxon>Bacillati</taxon>
        <taxon>Bacillota</taxon>
        <taxon>Erysipelotrichia</taxon>
        <taxon>Erysipelotrichales</taxon>
        <taxon>Erysipelotrichaceae</taxon>
        <taxon>Faecalicoccus</taxon>
    </lineage>
</organism>
<dbReference type="AlphaFoldDB" id="A0A3E3E461"/>
<dbReference type="Proteomes" id="UP000260721">
    <property type="component" value="Unassembled WGS sequence"/>
</dbReference>
<proteinExistence type="predicted"/>
<dbReference type="RefSeq" id="WP_117446309.1">
    <property type="nucleotide sequence ID" value="NZ_QUSK01000013.1"/>
</dbReference>
<gene>
    <name evidence="1" type="ORF">DXC78_06690</name>
</gene>
<accession>A0A3E3E461</accession>